<dbReference type="PANTHER" id="PTHR47730">
    <property type="entry name" value="SMALL INTEGRAL MEMBRANE PROTEIN 29"/>
    <property type="match status" value="1"/>
</dbReference>
<organism evidence="3 4">
    <name type="scientific">Atractosteus spatula</name>
    <name type="common">Alligator gar</name>
    <name type="synonym">Lepisosteus spatula</name>
    <dbReference type="NCBI Taxonomy" id="7917"/>
    <lineage>
        <taxon>Eukaryota</taxon>
        <taxon>Metazoa</taxon>
        <taxon>Chordata</taxon>
        <taxon>Craniata</taxon>
        <taxon>Vertebrata</taxon>
        <taxon>Euteleostomi</taxon>
        <taxon>Actinopterygii</taxon>
        <taxon>Neopterygii</taxon>
        <taxon>Holostei</taxon>
        <taxon>Semionotiformes</taxon>
        <taxon>Lepisosteidae</taxon>
        <taxon>Atractosteus</taxon>
    </lineage>
</organism>
<evidence type="ECO:0000313" key="4">
    <source>
        <dbReference type="Proteomes" id="UP000736164"/>
    </source>
</evidence>
<name>A0A8J7TBM1_ATRSP</name>
<evidence type="ECO:0000256" key="2">
    <source>
        <dbReference type="SAM" id="SignalP"/>
    </source>
</evidence>
<proteinExistence type="predicted"/>
<keyword evidence="2" id="KW-0732">Signal</keyword>
<sequence>MLVRDVLIFCLVSGMMSCRAQDTTTTAPDTDTTTVITTAPYTTISTSIPTTTAAPSMSSTTAVPTGTTAADTGTTAAATGTSTAASTAISTATTTGTTASSSTATSTSTTATASSASTSSGAGTGNSTANATASTLSSATTATTAAPLTISKVGCSTQKACQSSPTNCTPGVTSGCFFMSSRLVETRDQGLQFEISGQSVGYISFGLSLDNGTGNSEVYICALNGTNVYVSRANYTGSSMNLLPTNNINTVVGSYIGGVISCAFVAWNISTTTQYYIYLANGTVGAGKPLFAQNKDRDESS</sequence>
<evidence type="ECO:0000256" key="1">
    <source>
        <dbReference type="SAM" id="MobiDB-lite"/>
    </source>
</evidence>
<dbReference type="EMBL" id="JAAWVO010031980">
    <property type="protein sequence ID" value="MBN3316841.1"/>
    <property type="molecule type" value="Genomic_DNA"/>
</dbReference>
<evidence type="ECO:0000313" key="3">
    <source>
        <dbReference type="EMBL" id="MBN3316841.1"/>
    </source>
</evidence>
<reference evidence="3" key="1">
    <citation type="journal article" date="2021" name="Cell">
        <title>Tracing the genetic footprints of vertebrate landing in non-teleost ray-finned fishes.</title>
        <authorList>
            <person name="Bi X."/>
            <person name="Wang K."/>
            <person name="Yang L."/>
            <person name="Pan H."/>
            <person name="Jiang H."/>
            <person name="Wei Q."/>
            <person name="Fang M."/>
            <person name="Yu H."/>
            <person name="Zhu C."/>
            <person name="Cai Y."/>
            <person name="He Y."/>
            <person name="Gan X."/>
            <person name="Zeng H."/>
            <person name="Yu D."/>
            <person name="Zhu Y."/>
            <person name="Jiang H."/>
            <person name="Qiu Q."/>
            <person name="Yang H."/>
            <person name="Zhang Y.E."/>
            <person name="Wang W."/>
            <person name="Zhu M."/>
            <person name="He S."/>
            <person name="Zhang G."/>
        </authorList>
    </citation>
    <scope>NUCLEOTIDE SEQUENCE</scope>
    <source>
        <strain evidence="3">Allg_001</strain>
    </source>
</reference>
<dbReference type="InterPro" id="IPR043239">
    <property type="entry name" value="SMIM29"/>
</dbReference>
<feature type="region of interest" description="Disordered" evidence="1">
    <location>
        <begin position="95"/>
        <end position="131"/>
    </location>
</feature>
<protein>
    <submittedName>
        <fullName evidence="3">FRRS1 reductase</fullName>
    </submittedName>
</protein>
<feature type="signal peptide" evidence="2">
    <location>
        <begin position="1"/>
        <end position="20"/>
    </location>
</feature>
<gene>
    <name evidence="3" type="primary">Frrs1_0</name>
    <name evidence="3" type="ORF">GTO95_0004004</name>
</gene>
<feature type="non-terminal residue" evidence="3">
    <location>
        <position position="1"/>
    </location>
</feature>
<feature type="region of interest" description="Disordered" evidence="1">
    <location>
        <begin position="48"/>
        <end position="74"/>
    </location>
</feature>
<feature type="non-terminal residue" evidence="3">
    <location>
        <position position="301"/>
    </location>
</feature>
<keyword evidence="4" id="KW-1185">Reference proteome</keyword>
<feature type="chain" id="PRO_5035253072" evidence="2">
    <location>
        <begin position="21"/>
        <end position="301"/>
    </location>
</feature>
<dbReference type="PROSITE" id="PS51257">
    <property type="entry name" value="PROKAR_LIPOPROTEIN"/>
    <property type="match status" value="1"/>
</dbReference>
<accession>A0A8J7TBM1</accession>
<comment type="caution">
    <text evidence="3">The sequence shown here is derived from an EMBL/GenBank/DDBJ whole genome shotgun (WGS) entry which is preliminary data.</text>
</comment>
<dbReference type="AlphaFoldDB" id="A0A8J7TBM1"/>
<dbReference type="Proteomes" id="UP000736164">
    <property type="component" value="Unassembled WGS sequence"/>
</dbReference>
<dbReference type="PANTHER" id="PTHR47730:SF1">
    <property type="entry name" value="SMALL INTEGRAL MEMBRANE PROTEIN 29"/>
    <property type="match status" value="1"/>
</dbReference>